<feature type="transmembrane region" description="Helical" evidence="1">
    <location>
        <begin position="163"/>
        <end position="180"/>
    </location>
</feature>
<dbReference type="EMBL" id="VSSQ01000422">
    <property type="protein sequence ID" value="MPL94300.1"/>
    <property type="molecule type" value="Genomic_DNA"/>
</dbReference>
<evidence type="ECO:0000259" key="2">
    <source>
        <dbReference type="Pfam" id="PF02517"/>
    </source>
</evidence>
<dbReference type="InterPro" id="IPR003675">
    <property type="entry name" value="Rce1/LyrA-like_dom"/>
</dbReference>
<dbReference type="AlphaFoldDB" id="A0A644VSW3"/>
<evidence type="ECO:0000256" key="1">
    <source>
        <dbReference type="SAM" id="Phobius"/>
    </source>
</evidence>
<protein>
    <recommendedName>
        <fullName evidence="2">CAAX prenyl protease 2/Lysostaphin resistance protein A-like domain-containing protein</fullName>
    </recommendedName>
</protein>
<evidence type="ECO:0000313" key="3">
    <source>
        <dbReference type="EMBL" id="MPL94300.1"/>
    </source>
</evidence>
<feature type="transmembrane region" description="Helical" evidence="1">
    <location>
        <begin position="36"/>
        <end position="53"/>
    </location>
</feature>
<keyword evidence="1" id="KW-1133">Transmembrane helix</keyword>
<organism evidence="3">
    <name type="scientific">bioreactor metagenome</name>
    <dbReference type="NCBI Taxonomy" id="1076179"/>
    <lineage>
        <taxon>unclassified sequences</taxon>
        <taxon>metagenomes</taxon>
        <taxon>ecological metagenomes</taxon>
    </lineage>
</organism>
<reference evidence="3" key="1">
    <citation type="submission" date="2019-08" db="EMBL/GenBank/DDBJ databases">
        <authorList>
            <person name="Kucharzyk K."/>
            <person name="Murdoch R.W."/>
            <person name="Higgins S."/>
            <person name="Loffler F."/>
        </authorList>
    </citation>
    <scope>NUCLEOTIDE SEQUENCE</scope>
</reference>
<keyword evidence="1" id="KW-0472">Membrane</keyword>
<comment type="caution">
    <text evidence="3">The sequence shown here is derived from an EMBL/GenBank/DDBJ whole genome shotgun (WGS) entry which is preliminary data.</text>
</comment>
<dbReference type="GO" id="GO:0080120">
    <property type="term" value="P:CAAX-box protein maturation"/>
    <property type="evidence" value="ECO:0007669"/>
    <property type="project" value="UniProtKB-ARBA"/>
</dbReference>
<proteinExistence type="predicted"/>
<gene>
    <name evidence="3" type="ORF">SDC9_40452</name>
</gene>
<dbReference type="Pfam" id="PF02517">
    <property type="entry name" value="Rce1-like"/>
    <property type="match status" value="1"/>
</dbReference>
<feature type="domain" description="CAAX prenyl protease 2/Lysostaphin resistance protein A-like" evidence="2">
    <location>
        <begin position="106"/>
        <end position="197"/>
    </location>
</feature>
<keyword evidence="1" id="KW-0812">Transmembrane</keyword>
<name>A0A644VSW3_9ZZZZ</name>
<dbReference type="GO" id="GO:0004175">
    <property type="term" value="F:endopeptidase activity"/>
    <property type="evidence" value="ECO:0007669"/>
    <property type="project" value="UniProtKB-ARBA"/>
</dbReference>
<accession>A0A644VSW3</accession>
<feature type="transmembrane region" description="Helical" evidence="1">
    <location>
        <begin position="108"/>
        <end position="126"/>
    </location>
</feature>
<feature type="transmembrane region" description="Helical" evidence="1">
    <location>
        <begin position="65"/>
        <end position="88"/>
    </location>
</feature>
<sequence length="206" mass="23223">MNSRILLAILLAAGLWFFMFSPWTAGITNFWLTMSISGALLIWISLISTKDFWQQFRVTSKDVALGLVSAIALYGIFYLGNYLSTAWFDFAKPQIGNIYSMKDGSNPYIIGLLLLVVIGPAEEIFWRGFVQRAVGVKYGDWTAFVVTTLIYALVHIWSFNFMLIMAALVCGAFWGLMFMYSKKNLVPLIISHAVWDVAVFILFPIG</sequence>
<feature type="transmembrane region" description="Helical" evidence="1">
    <location>
        <begin position="185"/>
        <end position="205"/>
    </location>
</feature>